<dbReference type="RefSeq" id="WP_207395474.1">
    <property type="nucleotide sequence ID" value="NZ_JABRWO010000002.1"/>
</dbReference>
<accession>A0A7V9A6I8</accession>
<dbReference type="Gene3D" id="1.25.40.10">
    <property type="entry name" value="Tetratricopeptide repeat domain"/>
    <property type="match status" value="1"/>
</dbReference>
<dbReference type="Proteomes" id="UP000551616">
    <property type="component" value="Unassembled WGS sequence"/>
</dbReference>
<proteinExistence type="predicted"/>
<keyword evidence="2" id="KW-1133">Transmembrane helix</keyword>
<name>A0A7V9A6I8_9BACT</name>
<feature type="compositionally biased region" description="Basic and acidic residues" evidence="1">
    <location>
        <begin position="338"/>
        <end position="357"/>
    </location>
</feature>
<dbReference type="AlphaFoldDB" id="A0A7V9A6I8"/>
<keyword evidence="2" id="KW-0472">Membrane</keyword>
<sequence length="357" mass="38891">MKSERRHEIQENSLAHFLEGLLERAKPHATMIGGVALALLLGFVGYVILNTESGVVKNEEWGAVFTTLDESFRVGEDDVKRQEVAQEFATLSTDYGTSRPALWAEYFYGQQNLTQASDLAFSDPQSATADIERALKSFQKVYDESDLPVLKVKALWGMAEAYELQSTKESLAKAKTNYEEVLVIWPDTNTSTLAKQRIERLDNQGVDGFYAWYRDQDFVARAAEVERENRAPIGGGLPGMDMGLEAPGGGGLFDSPGTTPAPSDNPLFTPSMDLKGAEGEDTPLKPSTFTEKEKEAANKPASPTGEKAEDDADGLIEGSAKQNAGSLEESSADEEPAEEKPAAEEPAKEEPKEENAD</sequence>
<reference evidence="3 4" key="1">
    <citation type="submission" date="2020-05" db="EMBL/GenBank/DDBJ databases">
        <title>Bremerella alba sp. nov., a novel planctomycete isolated from the surface of the macroalga Fucus spiralis.</title>
        <authorList>
            <person name="Godinho O."/>
            <person name="Botelho R."/>
            <person name="Albuquerque L."/>
            <person name="Wiegand S."/>
            <person name="Da Costa M.S."/>
            <person name="Lobo-Da-Cunha A."/>
            <person name="Jogler C."/>
            <person name="Lage O.M."/>
        </authorList>
    </citation>
    <scope>NUCLEOTIDE SEQUENCE [LARGE SCALE GENOMIC DNA]</scope>
    <source>
        <strain evidence="3 4">FF15</strain>
    </source>
</reference>
<gene>
    <name evidence="3" type="ORF">HOV93_11590</name>
</gene>
<feature type="compositionally biased region" description="Polar residues" evidence="1">
    <location>
        <begin position="256"/>
        <end position="268"/>
    </location>
</feature>
<evidence type="ECO:0008006" key="5">
    <source>
        <dbReference type="Google" id="ProtNLM"/>
    </source>
</evidence>
<evidence type="ECO:0000313" key="4">
    <source>
        <dbReference type="Proteomes" id="UP000551616"/>
    </source>
</evidence>
<organism evidence="3 4">
    <name type="scientific">Bremerella alba</name>
    <dbReference type="NCBI Taxonomy" id="980252"/>
    <lineage>
        <taxon>Bacteria</taxon>
        <taxon>Pseudomonadati</taxon>
        <taxon>Planctomycetota</taxon>
        <taxon>Planctomycetia</taxon>
        <taxon>Pirellulales</taxon>
        <taxon>Pirellulaceae</taxon>
        <taxon>Bremerella</taxon>
    </lineage>
</organism>
<evidence type="ECO:0000313" key="3">
    <source>
        <dbReference type="EMBL" id="MBA2114006.1"/>
    </source>
</evidence>
<keyword evidence="2" id="KW-0812">Transmembrane</keyword>
<protein>
    <recommendedName>
        <fullName evidence="5">Tetratricopeptide repeat-like domain-containing protein</fullName>
    </recommendedName>
</protein>
<feature type="transmembrane region" description="Helical" evidence="2">
    <location>
        <begin position="29"/>
        <end position="49"/>
    </location>
</feature>
<dbReference type="EMBL" id="JABRWO010000002">
    <property type="protein sequence ID" value="MBA2114006.1"/>
    <property type="molecule type" value="Genomic_DNA"/>
</dbReference>
<feature type="compositionally biased region" description="Polar residues" evidence="1">
    <location>
        <begin position="320"/>
        <end position="329"/>
    </location>
</feature>
<dbReference type="InterPro" id="IPR011990">
    <property type="entry name" value="TPR-like_helical_dom_sf"/>
</dbReference>
<evidence type="ECO:0000256" key="1">
    <source>
        <dbReference type="SAM" id="MobiDB-lite"/>
    </source>
</evidence>
<evidence type="ECO:0000256" key="2">
    <source>
        <dbReference type="SAM" id="Phobius"/>
    </source>
</evidence>
<comment type="caution">
    <text evidence="3">The sequence shown here is derived from an EMBL/GenBank/DDBJ whole genome shotgun (WGS) entry which is preliminary data.</text>
</comment>
<keyword evidence="4" id="KW-1185">Reference proteome</keyword>
<feature type="region of interest" description="Disordered" evidence="1">
    <location>
        <begin position="231"/>
        <end position="357"/>
    </location>
</feature>